<evidence type="ECO:0000256" key="1">
    <source>
        <dbReference type="SAM" id="MobiDB-lite"/>
    </source>
</evidence>
<dbReference type="EMBL" id="JAFNEN010000097">
    <property type="protein sequence ID" value="KAG8194903.1"/>
    <property type="molecule type" value="Genomic_DNA"/>
</dbReference>
<protein>
    <submittedName>
        <fullName evidence="2">Uncharacterized protein</fullName>
    </submittedName>
</protein>
<dbReference type="AlphaFoldDB" id="A0AAV6VFQ8"/>
<organism evidence="2 3">
    <name type="scientific">Oedothorax gibbosus</name>
    <dbReference type="NCBI Taxonomy" id="931172"/>
    <lineage>
        <taxon>Eukaryota</taxon>
        <taxon>Metazoa</taxon>
        <taxon>Ecdysozoa</taxon>
        <taxon>Arthropoda</taxon>
        <taxon>Chelicerata</taxon>
        <taxon>Arachnida</taxon>
        <taxon>Araneae</taxon>
        <taxon>Araneomorphae</taxon>
        <taxon>Entelegynae</taxon>
        <taxon>Araneoidea</taxon>
        <taxon>Linyphiidae</taxon>
        <taxon>Erigoninae</taxon>
        <taxon>Oedothorax</taxon>
    </lineage>
</organism>
<feature type="compositionally biased region" description="Acidic residues" evidence="1">
    <location>
        <begin position="64"/>
        <end position="100"/>
    </location>
</feature>
<evidence type="ECO:0000313" key="3">
    <source>
        <dbReference type="Proteomes" id="UP000827092"/>
    </source>
</evidence>
<name>A0AAV6VFQ8_9ARAC</name>
<keyword evidence="3" id="KW-1185">Reference proteome</keyword>
<gene>
    <name evidence="2" type="ORF">JTE90_029194</name>
</gene>
<comment type="caution">
    <text evidence="2">The sequence shown here is derived from an EMBL/GenBank/DDBJ whole genome shotgun (WGS) entry which is preliminary data.</text>
</comment>
<dbReference type="Proteomes" id="UP000827092">
    <property type="component" value="Unassembled WGS sequence"/>
</dbReference>
<feature type="compositionally biased region" description="Basic and acidic residues" evidence="1">
    <location>
        <begin position="101"/>
        <end position="110"/>
    </location>
</feature>
<sequence length="110" mass="12982">MKHKQVVRLAKIWKKTKETTGIFARFAERFERKEHDLRCCILSLKAFFWSCRRVYIYEDSHGEESEEEESQDPSGIESEEVVSQDTDGEEESQERDGDDEVNYKNADDNI</sequence>
<reference evidence="2 3" key="1">
    <citation type="journal article" date="2022" name="Nat. Ecol. Evol.">
        <title>A masculinizing supergene underlies an exaggerated male reproductive morph in a spider.</title>
        <authorList>
            <person name="Hendrickx F."/>
            <person name="De Corte Z."/>
            <person name="Sonet G."/>
            <person name="Van Belleghem S.M."/>
            <person name="Kostlbacher S."/>
            <person name="Vangestel C."/>
        </authorList>
    </citation>
    <scope>NUCLEOTIDE SEQUENCE [LARGE SCALE GENOMIC DNA]</scope>
    <source>
        <strain evidence="2">W744_W776</strain>
    </source>
</reference>
<evidence type="ECO:0000313" key="2">
    <source>
        <dbReference type="EMBL" id="KAG8194903.1"/>
    </source>
</evidence>
<proteinExistence type="predicted"/>
<feature type="region of interest" description="Disordered" evidence="1">
    <location>
        <begin position="60"/>
        <end position="110"/>
    </location>
</feature>
<accession>A0AAV6VFQ8</accession>